<evidence type="ECO:0000313" key="1">
    <source>
        <dbReference type="EMBL" id="RFO97626.1"/>
    </source>
</evidence>
<keyword evidence="2" id="KW-1185">Reference proteome</keyword>
<protein>
    <submittedName>
        <fullName evidence="1">Uncharacterized protein</fullName>
    </submittedName>
</protein>
<evidence type="ECO:0000313" key="2">
    <source>
        <dbReference type="Proteomes" id="UP000260665"/>
    </source>
</evidence>
<gene>
    <name evidence="1" type="ORF">DIC66_07120</name>
</gene>
<comment type="caution">
    <text evidence="1">The sequence shown here is derived from an EMBL/GenBank/DDBJ whole genome shotgun (WGS) entry which is preliminary data.</text>
</comment>
<dbReference type="RefSeq" id="WP_147321260.1">
    <property type="nucleotide sequence ID" value="NZ_QFZK01000003.1"/>
</dbReference>
<accession>A0A3E1RE27</accession>
<dbReference type="Proteomes" id="UP000260665">
    <property type="component" value="Unassembled WGS sequence"/>
</dbReference>
<organism evidence="1 2">
    <name type="scientific">Rhodoferax lacus</name>
    <dbReference type="NCBI Taxonomy" id="2184758"/>
    <lineage>
        <taxon>Bacteria</taxon>
        <taxon>Pseudomonadati</taxon>
        <taxon>Pseudomonadota</taxon>
        <taxon>Betaproteobacteria</taxon>
        <taxon>Burkholderiales</taxon>
        <taxon>Comamonadaceae</taxon>
        <taxon>Rhodoferax</taxon>
    </lineage>
</organism>
<proteinExistence type="predicted"/>
<name>A0A3E1RE27_9BURK</name>
<sequence>MNPAVLLAITCLCAAVLLDFFDSPSTGTCDGGHVLGYGVPNARIEDAFAAQGVMQVDGVDYRLSDGIFRSQHGVRAWVAVKSGVARASQVAPRLMLLERDGQIFCGTLHALASQHGNTQ</sequence>
<dbReference type="AlphaFoldDB" id="A0A3E1RE27"/>
<dbReference type="EMBL" id="QFZK01000003">
    <property type="protein sequence ID" value="RFO97626.1"/>
    <property type="molecule type" value="Genomic_DNA"/>
</dbReference>
<reference evidence="1 2" key="1">
    <citation type="submission" date="2018-05" db="EMBL/GenBank/DDBJ databases">
        <title>Rhodoferax soyangensis sp.nov., isolated from an oligotrophic freshwater lake.</title>
        <authorList>
            <person name="Park M."/>
        </authorList>
    </citation>
    <scope>NUCLEOTIDE SEQUENCE [LARGE SCALE GENOMIC DNA]</scope>
    <source>
        <strain evidence="1 2">IMCC26218</strain>
    </source>
</reference>